<dbReference type="InterPro" id="IPR011055">
    <property type="entry name" value="Dup_hybrid_motif"/>
</dbReference>
<evidence type="ECO:0000256" key="1">
    <source>
        <dbReference type="SAM" id="Coils"/>
    </source>
</evidence>
<protein>
    <recommendedName>
        <fullName evidence="3">M23ase beta-sheet core domain-containing protein</fullName>
    </recommendedName>
</protein>
<feature type="region of interest" description="Disordered" evidence="2">
    <location>
        <begin position="166"/>
        <end position="193"/>
    </location>
</feature>
<feature type="compositionally biased region" description="Basic and acidic residues" evidence="2">
    <location>
        <begin position="183"/>
        <end position="193"/>
    </location>
</feature>
<dbReference type="SUPFAM" id="SSF51261">
    <property type="entry name" value="Duplicated hybrid motif"/>
    <property type="match status" value="1"/>
</dbReference>
<sequence>MKIRHLFVLIFSLFGLNSLITISNANQLSEINQKIEKQKSKINENRQKRNALQATLKQQEVEMGQVFTKLKDTESSLADIRASIKRTEQEIKRLEQQEKEQKERLKEQLDSAYRSGIHPSVLERLMSDSAKNADRMTAYYEHINQVRIDLINDLRHTQEELKARRDELKGQQKGHQTQLSTQKKQEQDLKKVQRERENTLKAIDKTLEKDQSQLEELKENAAALQEKLVAATRQAEEQEKRDIAQLEAKKSREENRKATESEKQQVRAGSGLGSSKYSMPVSGKVVTKFGNGWNGIVISASAGTPIRAIASGRVVTTGWLQGYGNMVVISHGRDDLSVYGYTQSILVKEGTRVLAGQTIATVGNSGGRSSPALYFGITRAGVAVNPLRLVR</sequence>
<feature type="compositionally biased region" description="Polar residues" evidence="2">
    <location>
        <begin position="173"/>
        <end position="182"/>
    </location>
</feature>
<dbReference type="PANTHER" id="PTHR21666:SF270">
    <property type="entry name" value="MUREIN HYDROLASE ACTIVATOR ENVC"/>
    <property type="match status" value="1"/>
</dbReference>
<organism evidence="4 5">
    <name type="scientific">Haemophilus parahaemolyticus</name>
    <dbReference type="NCBI Taxonomy" id="735"/>
    <lineage>
        <taxon>Bacteria</taxon>
        <taxon>Pseudomonadati</taxon>
        <taxon>Pseudomonadota</taxon>
        <taxon>Gammaproteobacteria</taxon>
        <taxon>Pasteurellales</taxon>
        <taxon>Pasteurellaceae</taxon>
        <taxon>Haemophilus</taxon>
    </lineage>
</organism>
<feature type="coiled-coil region" evidence="1">
    <location>
        <begin position="25"/>
        <end position="115"/>
    </location>
</feature>
<feature type="compositionally biased region" description="Basic and acidic residues" evidence="2">
    <location>
        <begin position="234"/>
        <end position="265"/>
    </location>
</feature>
<dbReference type="InterPro" id="IPR050570">
    <property type="entry name" value="Cell_wall_metabolism_enzyme"/>
</dbReference>
<dbReference type="CDD" id="cd12797">
    <property type="entry name" value="M23_peptidase"/>
    <property type="match status" value="1"/>
</dbReference>
<dbReference type="RefSeq" id="WP_111312677.1">
    <property type="nucleotide sequence ID" value="NZ_QEQD01000003.1"/>
</dbReference>
<accession>A0A369ZDR3</accession>
<dbReference type="Proteomes" id="UP000253999">
    <property type="component" value="Unassembled WGS sequence"/>
</dbReference>
<keyword evidence="1" id="KW-0175">Coiled coil</keyword>
<gene>
    <name evidence="4" type="ORF">DPV98_03635</name>
</gene>
<dbReference type="AlphaFoldDB" id="A0A369ZDR3"/>
<proteinExistence type="predicted"/>
<evidence type="ECO:0000313" key="4">
    <source>
        <dbReference type="EMBL" id="RDF04905.1"/>
    </source>
</evidence>
<evidence type="ECO:0000256" key="2">
    <source>
        <dbReference type="SAM" id="MobiDB-lite"/>
    </source>
</evidence>
<dbReference type="NCBIfam" id="NF008644">
    <property type="entry name" value="PRK11637.1"/>
    <property type="match status" value="1"/>
</dbReference>
<dbReference type="Gene3D" id="6.10.250.3150">
    <property type="match status" value="1"/>
</dbReference>
<dbReference type="Pfam" id="PF01551">
    <property type="entry name" value="Peptidase_M23"/>
    <property type="match status" value="1"/>
</dbReference>
<evidence type="ECO:0000313" key="5">
    <source>
        <dbReference type="Proteomes" id="UP000253999"/>
    </source>
</evidence>
<dbReference type="GO" id="GO:0004222">
    <property type="term" value="F:metalloendopeptidase activity"/>
    <property type="evidence" value="ECO:0007669"/>
    <property type="project" value="TreeGrafter"/>
</dbReference>
<dbReference type="FunFam" id="2.70.70.10:FF:000003">
    <property type="entry name" value="Murein hydrolase activator EnvC"/>
    <property type="match status" value="1"/>
</dbReference>
<dbReference type="InterPro" id="IPR016047">
    <property type="entry name" value="M23ase_b-sheet_dom"/>
</dbReference>
<dbReference type="STRING" id="735.B0185_04890"/>
<dbReference type="Gene3D" id="2.70.70.10">
    <property type="entry name" value="Glucose Permease (Domain IIA)"/>
    <property type="match status" value="1"/>
</dbReference>
<feature type="domain" description="M23ase beta-sheet core" evidence="3">
    <location>
        <begin position="293"/>
        <end position="386"/>
    </location>
</feature>
<name>A0A369ZDR3_HAEPH</name>
<dbReference type="EMBL" id="QEQD01000003">
    <property type="protein sequence ID" value="RDF04905.1"/>
    <property type="molecule type" value="Genomic_DNA"/>
</dbReference>
<evidence type="ECO:0000259" key="3">
    <source>
        <dbReference type="Pfam" id="PF01551"/>
    </source>
</evidence>
<reference evidence="4 5" key="1">
    <citation type="submission" date="2018-05" db="EMBL/GenBank/DDBJ databases">
        <title>Draft Genome Sequences for a Diverse set of 7 Haemophilus Species.</title>
        <authorList>
            <person name="Nichols M."/>
            <person name="Topaz N."/>
            <person name="Wang X."/>
            <person name="Wang X."/>
            <person name="Boxrud D."/>
        </authorList>
    </citation>
    <scope>NUCLEOTIDE SEQUENCE [LARGE SCALE GENOMIC DNA]</scope>
    <source>
        <strain evidence="4 5">C2010039593</strain>
    </source>
</reference>
<dbReference type="PANTHER" id="PTHR21666">
    <property type="entry name" value="PEPTIDASE-RELATED"/>
    <property type="match status" value="1"/>
</dbReference>
<feature type="region of interest" description="Disordered" evidence="2">
    <location>
        <begin position="234"/>
        <end position="274"/>
    </location>
</feature>
<comment type="caution">
    <text evidence="4">The sequence shown here is derived from an EMBL/GenBank/DDBJ whole genome shotgun (WGS) entry which is preliminary data.</text>
</comment>